<evidence type="ECO:0000313" key="3">
    <source>
        <dbReference type="Proteomes" id="UP000271937"/>
    </source>
</evidence>
<feature type="transmembrane region" description="Helical" evidence="1">
    <location>
        <begin position="333"/>
        <end position="353"/>
    </location>
</feature>
<dbReference type="EMBL" id="RQVR01000014">
    <property type="protein sequence ID" value="RRJ89788.1"/>
    <property type="molecule type" value="Genomic_DNA"/>
</dbReference>
<sequence length="538" mass="61024">MKNKTLYILLFLLVGTLSFGQQKRVATSVDSTKIKIGAQINLTLKTTVDTLSNVVFPEGTNFGQLEVLESYPTDTVKENDRYILTKRYGLTQFDSGKYLLPRLKVLINDKSFSTDSLFVEVASVKVDTLKQKMYDIKGIAEVKEPMGNWWKWLLGILLLAGIGVAIYFYAKKYKRKEKPEEIVYATPIEKAVSLLKNLEQKELWQKGEIKDYYSQLTDIARTYIEEEIQVPAMESTTSEVIAGLRSATVRKKMKVSKETVENLERVLRQADLVKFAKSKPLEFEIAEDRNKIEKTIFTLHKAIPEIEEEEDESLILDAKRRELVLKKKRKRKIVMASFAGGFVVLIAFGYFMATYGMDYLKDNFIGHPTKDLVEGEWIKSDYGNPAVTIETPKVLKRTASEKMSANVKESQKFLYGSLISGFSVSVSTTSFKDTIQIPLDKVVELELKGFEQAYKAKDVFVKQDTYNTGEGITGQKAYGSMTVFSEEDNKTVKLAYQILVFAQNGGLQEIIITHLDNDEFGAQIADRIINSVELKKVN</sequence>
<keyword evidence="1" id="KW-0812">Transmembrane</keyword>
<comment type="caution">
    <text evidence="2">The sequence shown here is derived from an EMBL/GenBank/DDBJ whole genome shotgun (WGS) entry which is preliminary data.</text>
</comment>
<evidence type="ECO:0000256" key="1">
    <source>
        <dbReference type="SAM" id="Phobius"/>
    </source>
</evidence>
<gene>
    <name evidence="2" type="ORF">EG849_12325</name>
</gene>
<dbReference type="RefSeq" id="WP_125013387.1">
    <property type="nucleotide sequence ID" value="NZ_RQVR01000014.1"/>
</dbReference>
<feature type="transmembrane region" description="Helical" evidence="1">
    <location>
        <begin position="149"/>
        <end position="170"/>
    </location>
</feature>
<evidence type="ECO:0008006" key="4">
    <source>
        <dbReference type="Google" id="ProtNLM"/>
    </source>
</evidence>
<dbReference type="Proteomes" id="UP000271937">
    <property type="component" value="Unassembled WGS sequence"/>
</dbReference>
<keyword evidence="1" id="KW-0472">Membrane</keyword>
<protein>
    <recommendedName>
        <fullName evidence="4">Protein BatD</fullName>
    </recommendedName>
</protein>
<proteinExistence type="predicted"/>
<dbReference type="OrthoDB" id="9807384at2"/>
<name>A0A3P3W5T4_9FLAO</name>
<organism evidence="2 3">
    <name type="scientific">Flavobacterium macacae</name>
    <dbReference type="NCBI Taxonomy" id="2488993"/>
    <lineage>
        <taxon>Bacteria</taxon>
        <taxon>Pseudomonadati</taxon>
        <taxon>Bacteroidota</taxon>
        <taxon>Flavobacteriia</taxon>
        <taxon>Flavobacteriales</taxon>
        <taxon>Flavobacteriaceae</taxon>
        <taxon>Flavobacterium</taxon>
    </lineage>
</organism>
<reference evidence="2 3" key="1">
    <citation type="submission" date="2018-11" db="EMBL/GenBank/DDBJ databases">
        <title>Flavobacterium sp. nov., YIM 102600 draft genome.</title>
        <authorList>
            <person name="Li G."/>
            <person name="Jiang Y."/>
        </authorList>
    </citation>
    <scope>NUCLEOTIDE SEQUENCE [LARGE SCALE GENOMIC DNA]</scope>
    <source>
        <strain evidence="2 3">YIM 102600</strain>
    </source>
</reference>
<keyword evidence="1" id="KW-1133">Transmembrane helix</keyword>
<accession>A0A3P3W5T4</accession>
<evidence type="ECO:0000313" key="2">
    <source>
        <dbReference type="EMBL" id="RRJ89788.1"/>
    </source>
</evidence>
<keyword evidence="3" id="KW-1185">Reference proteome</keyword>
<dbReference type="AlphaFoldDB" id="A0A3P3W5T4"/>